<protein>
    <submittedName>
        <fullName evidence="2">Uncharacterized protein</fullName>
    </submittedName>
</protein>
<evidence type="ECO:0000313" key="2">
    <source>
        <dbReference type="EMBL" id="KAJ3114212.1"/>
    </source>
</evidence>
<dbReference type="EMBL" id="JADGJH010001386">
    <property type="protein sequence ID" value="KAJ3114212.1"/>
    <property type="molecule type" value="Genomic_DNA"/>
</dbReference>
<proteinExistence type="predicted"/>
<evidence type="ECO:0000256" key="1">
    <source>
        <dbReference type="SAM" id="MobiDB-lite"/>
    </source>
</evidence>
<feature type="region of interest" description="Disordered" evidence="1">
    <location>
        <begin position="263"/>
        <end position="283"/>
    </location>
</feature>
<dbReference type="Proteomes" id="UP001211907">
    <property type="component" value="Unassembled WGS sequence"/>
</dbReference>
<evidence type="ECO:0000313" key="3">
    <source>
        <dbReference type="Proteomes" id="UP001211907"/>
    </source>
</evidence>
<reference evidence="2" key="1">
    <citation type="submission" date="2020-05" db="EMBL/GenBank/DDBJ databases">
        <title>Phylogenomic resolution of chytrid fungi.</title>
        <authorList>
            <person name="Stajich J.E."/>
            <person name="Amses K."/>
            <person name="Simmons R."/>
            <person name="Seto K."/>
            <person name="Myers J."/>
            <person name="Bonds A."/>
            <person name="Quandt C.A."/>
            <person name="Barry K."/>
            <person name="Liu P."/>
            <person name="Grigoriev I."/>
            <person name="Longcore J.E."/>
            <person name="James T.Y."/>
        </authorList>
    </citation>
    <scope>NUCLEOTIDE SEQUENCE</scope>
    <source>
        <strain evidence="2">JEL0513</strain>
    </source>
</reference>
<keyword evidence="3" id="KW-1185">Reference proteome</keyword>
<sequence length="583" mass="65564">MTATAVGTDDEKTETRLYIGYAPRINRASSQPSRWDLHDKIQHEIGESDIQKLLAPFVVRISNIDNHANKHCAHVSVVTIGLAPITRLIKAYNNSHWRGNSTLRIELARPSFQTRLATERAVILHGIKSAPQIYSAVSKVNTRRLKRLLRSQPVSLHPSIDKPVSDKPTDWTDRKLKGWKLSKKLSRPVLVVKTKVKKANGKEKIINIDPSKFYNKITRLYPLRGIPEPSVTQLDWPGIKDNENFIYRRKNKTFISVANSDTDTDLNENTSRRESFNQLTPSNNDIPILPNKISKRELMAKKWHSSFSSDEEEEYNKVEKSQQLVNCNDSNDVIPEVAEDLTEEREVSMAILRDLLGMAVPTPESRAIHAPVFWRKSQRFDPDAPDSNDLLREVAKYNESGGKDEDDGKNVEYDEMDFENSTSVDDEKALGDDFNASIENNDDGIVIAETNSQSAPISSYTVNTNLRSLVFGTDEDDSRDGLFSWFGKKNTDESDTGVEPSGPGMLGDAIREKVGGVIKSTERFSLLGALGLKHDDSAVVPEDVGERFVQKVEDKVKISGTTSFIGSSKLFFFHFDDPTLMKR</sequence>
<gene>
    <name evidence="2" type="ORF">HK100_001729</name>
</gene>
<organism evidence="2 3">
    <name type="scientific">Physocladia obscura</name>
    <dbReference type="NCBI Taxonomy" id="109957"/>
    <lineage>
        <taxon>Eukaryota</taxon>
        <taxon>Fungi</taxon>
        <taxon>Fungi incertae sedis</taxon>
        <taxon>Chytridiomycota</taxon>
        <taxon>Chytridiomycota incertae sedis</taxon>
        <taxon>Chytridiomycetes</taxon>
        <taxon>Chytridiales</taxon>
        <taxon>Chytriomycetaceae</taxon>
        <taxon>Physocladia</taxon>
    </lineage>
</organism>
<accession>A0AAD5XEP0</accession>
<feature type="non-terminal residue" evidence="2">
    <location>
        <position position="583"/>
    </location>
</feature>
<name>A0AAD5XEP0_9FUNG</name>
<dbReference type="AlphaFoldDB" id="A0AAD5XEP0"/>
<comment type="caution">
    <text evidence="2">The sequence shown here is derived from an EMBL/GenBank/DDBJ whole genome shotgun (WGS) entry which is preliminary data.</text>
</comment>